<reference evidence="2" key="1">
    <citation type="journal article" date="2023" name="Front. Plant Sci.">
        <title>Chromosomal-level genome assembly of Melastoma candidum provides insights into trichome evolution.</title>
        <authorList>
            <person name="Zhong Y."/>
            <person name="Wu W."/>
            <person name="Sun C."/>
            <person name="Zou P."/>
            <person name="Liu Y."/>
            <person name="Dai S."/>
            <person name="Zhou R."/>
        </authorList>
    </citation>
    <scope>NUCLEOTIDE SEQUENCE [LARGE SCALE GENOMIC DNA]</scope>
</reference>
<name>A0ACB9S6M5_9MYRT</name>
<organism evidence="1 2">
    <name type="scientific">Melastoma candidum</name>
    <dbReference type="NCBI Taxonomy" id="119954"/>
    <lineage>
        <taxon>Eukaryota</taxon>
        <taxon>Viridiplantae</taxon>
        <taxon>Streptophyta</taxon>
        <taxon>Embryophyta</taxon>
        <taxon>Tracheophyta</taxon>
        <taxon>Spermatophyta</taxon>
        <taxon>Magnoliopsida</taxon>
        <taxon>eudicotyledons</taxon>
        <taxon>Gunneridae</taxon>
        <taxon>Pentapetalae</taxon>
        <taxon>rosids</taxon>
        <taxon>malvids</taxon>
        <taxon>Myrtales</taxon>
        <taxon>Melastomataceae</taxon>
        <taxon>Melastomatoideae</taxon>
        <taxon>Melastomateae</taxon>
        <taxon>Melastoma</taxon>
    </lineage>
</organism>
<evidence type="ECO:0000313" key="2">
    <source>
        <dbReference type="Proteomes" id="UP001057402"/>
    </source>
</evidence>
<sequence>MALCDPSLHHCQDIVDCSFTKVVASRVGASISRAVKTREFAHCSKTKIIPRDAAASVDDIERFLRGGEVCLREFTLEELMEATGCFRQETLLGDGGFGKIYRGRLPDGNSVAIKVSKTHLRGLPEQFKAELRVGSLIARGYHPNLVPVMGYHYAHLEEAIIMIIVYPFMANGDLGHYFGSPRSSQTPPDWPTRKRIALSVARGIYSLHQLGVVHCDIKPYNVLLDENFDAHVGDLGLAEFMALSGNIYDVAGLHDDVESQCLSRVKGSFGYMSPEMHNEGRCSRKTDVYAFGVTLIQIVTNMPLLFVLKDVNWAEKLFKEKEDLTTMMHPTMLGMYDESEALKLIQLGLICVQHDPAKRPLMPEVIAIMEGSSTALEQRWNNYDYTWLSPADSKRAKNDQLICSGSRVSIPWTIFTSVRGRGCRSMDDEERISSLLEFDMNEEGPEEKGHDRNELQRESDDFSSSEDSNEGYQASSTNSALIEIIRVDPNEAGSLKISSSKDDRQHMGQYTDKAETKLKEVLDQMQELELIHEAAMEEMYKKQTEIMQAMIKMQGQYIQKMNEMHHQVDQLKRKEKCCFKKSVVFP</sequence>
<accession>A0ACB9S6M5</accession>
<dbReference type="EMBL" id="CM042881">
    <property type="protein sequence ID" value="KAI4386555.1"/>
    <property type="molecule type" value="Genomic_DNA"/>
</dbReference>
<comment type="caution">
    <text evidence="1">The sequence shown here is derived from an EMBL/GenBank/DDBJ whole genome shotgun (WGS) entry which is preliminary data.</text>
</comment>
<gene>
    <name evidence="1" type="ORF">MLD38_004482</name>
</gene>
<protein>
    <submittedName>
        <fullName evidence="1">Uncharacterized protein</fullName>
    </submittedName>
</protein>
<dbReference type="Proteomes" id="UP001057402">
    <property type="component" value="Chromosome 2"/>
</dbReference>
<evidence type="ECO:0000313" key="1">
    <source>
        <dbReference type="EMBL" id="KAI4386555.1"/>
    </source>
</evidence>
<keyword evidence="2" id="KW-1185">Reference proteome</keyword>
<proteinExistence type="predicted"/>